<keyword evidence="3" id="KW-1185">Reference proteome</keyword>
<evidence type="ECO:0000256" key="1">
    <source>
        <dbReference type="SAM" id="MobiDB-lite"/>
    </source>
</evidence>
<name>A0A0V0QPK2_PSEPJ</name>
<sequence length="461" mass="54586">MDITQTNVQNNCQFNNLSNERQSLIQKIENLVIPNCNIHQNTQKNLVCSQLSCQNYFSLVCIDCLEQQQEENFSDSENSNYNIQNNNSQYESDTDNQPVIRCGRLQQVSFNDYESSQSSKSYSDENANGNTATEKPHKINKIFNDTHVHEQNYKSFKKTLINLAKQFEKRKNDEHFQDKQRETEKKTRLLSKQFIILANQCNQIAEQIEFFLNDNNMERQNVEIEHTLNQIINSLQQINLKQSQKNFNQQENINNDFEQLLIDQMENLKHNVNQKINDQSHGKHGFKIQLKKYDKRCFMLGITETKNMDEKFYPLGNQPWACLFNGCKNLMSSEQNQDFSEIFQKYEFQSSSDSELEQYQESQGGRYNNKNQFQRKMVGDRFFPQIVKKKKNIAQNNNENFQISVLLDFEKNLFQIFDSQNKQIVYNLKSNLYDLKGKELVFFVCFYERLSKVKFELVDAF</sequence>
<feature type="region of interest" description="Disordered" evidence="1">
    <location>
        <begin position="113"/>
        <end position="137"/>
    </location>
</feature>
<comment type="caution">
    <text evidence="2">The sequence shown here is derived from an EMBL/GenBank/DDBJ whole genome shotgun (WGS) entry which is preliminary data.</text>
</comment>
<dbReference type="FunCoup" id="A0A0V0QPK2">
    <property type="interactions" value="30"/>
</dbReference>
<evidence type="ECO:0000313" key="2">
    <source>
        <dbReference type="EMBL" id="KRX04039.1"/>
    </source>
</evidence>
<feature type="compositionally biased region" description="Low complexity" evidence="1">
    <location>
        <begin position="76"/>
        <end position="91"/>
    </location>
</feature>
<dbReference type="Proteomes" id="UP000054937">
    <property type="component" value="Unassembled WGS sequence"/>
</dbReference>
<dbReference type="AlphaFoldDB" id="A0A0V0QPK2"/>
<accession>A0A0V0QPK2</accession>
<evidence type="ECO:0000313" key="3">
    <source>
        <dbReference type="Proteomes" id="UP000054937"/>
    </source>
</evidence>
<protein>
    <submittedName>
        <fullName evidence="2">Uncharacterized protein</fullName>
    </submittedName>
</protein>
<gene>
    <name evidence="2" type="ORF">PPERSA_12486</name>
</gene>
<reference evidence="2 3" key="1">
    <citation type="journal article" date="2015" name="Sci. Rep.">
        <title>Genome of the facultative scuticociliatosis pathogen Pseudocohnilembus persalinus provides insight into its virulence through horizontal gene transfer.</title>
        <authorList>
            <person name="Xiong J."/>
            <person name="Wang G."/>
            <person name="Cheng J."/>
            <person name="Tian M."/>
            <person name="Pan X."/>
            <person name="Warren A."/>
            <person name="Jiang C."/>
            <person name="Yuan D."/>
            <person name="Miao W."/>
        </authorList>
    </citation>
    <scope>NUCLEOTIDE SEQUENCE [LARGE SCALE GENOMIC DNA]</scope>
    <source>
        <strain evidence="2">36N120E</strain>
    </source>
</reference>
<dbReference type="EMBL" id="LDAU01000122">
    <property type="protein sequence ID" value="KRX04039.1"/>
    <property type="molecule type" value="Genomic_DNA"/>
</dbReference>
<dbReference type="InParanoid" id="A0A0V0QPK2"/>
<feature type="region of interest" description="Disordered" evidence="1">
    <location>
        <begin position="75"/>
        <end position="96"/>
    </location>
</feature>
<feature type="compositionally biased region" description="Polar residues" evidence="1">
    <location>
        <begin position="124"/>
        <end position="133"/>
    </location>
</feature>
<organism evidence="2 3">
    <name type="scientific">Pseudocohnilembus persalinus</name>
    <name type="common">Ciliate</name>
    <dbReference type="NCBI Taxonomy" id="266149"/>
    <lineage>
        <taxon>Eukaryota</taxon>
        <taxon>Sar</taxon>
        <taxon>Alveolata</taxon>
        <taxon>Ciliophora</taxon>
        <taxon>Intramacronucleata</taxon>
        <taxon>Oligohymenophorea</taxon>
        <taxon>Scuticociliatia</taxon>
        <taxon>Philasterida</taxon>
        <taxon>Pseudocohnilembidae</taxon>
        <taxon>Pseudocohnilembus</taxon>
    </lineage>
</organism>
<proteinExistence type="predicted"/>